<keyword evidence="2" id="KW-1185">Reference proteome</keyword>
<name>A0A5B7G818_PORTR</name>
<reference evidence="1 2" key="1">
    <citation type="submission" date="2019-05" db="EMBL/GenBank/DDBJ databases">
        <title>Another draft genome of Portunus trituberculatus and its Hox gene families provides insights of decapod evolution.</title>
        <authorList>
            <person name="Jeong J.-H."/>
            <person name="Song I."/>
            <person name="Kim S."/>
            <person name="Choi T."/>
            <person name="Kim D."/>
            <person name="Ryu S."/>
            <person name="Kim W."/>
        </authorList>
    </citation>
    <scope>NUCLEOTIDE SEQUENCE [LARGE SCALE GENOMIC DNA]</scope>
    <source>
        <tissue evidence="1">Muscle</tissue>
    </source>
</reference>
<proteinExistence type="predicted"/>
<evidence type="ECO:0000313" key="2">
    <source>
        <dbReference type="Proteomes" id="UP000324222"/>
    </source>
</evidence>
<dbReference type="AlphaFoldDB" id="A0A5B7G818"/>
<sequence>MHTLKHSGNILGRLLCGCWFFHRETCDGGGSGYRDQLAISSPTRDSQTHFRHHHHYYHRNTSFKTRCSPNKASSAVN</sequence>
<organism evidence="1 2">
    <name type="scientific">Portunus trituberculatus</name>
    <name type="common">Swimming crab</name>
    <name type="synonym">Neptunus trituberculatus</name>
    <dbReference type="NCBI Taxonomy" id="210409"/>
    <lineage>
        <taxon>Eukaryota</taxon>
        <taxon>Metazoa</taxon>
        <taxon>Ecdysozoa</taxon>
        <taxon>Arthropoda</taxon>
        <taxon>Crustacea</taxon>
        <taxon>Multicrustacea</taxon>
        <taxon>Malacostraca</taxon>
        <taxon>Eumalacostraca</taxon>
        <taxon>Eucarida</taxon>
        <taxon>Decapoda</taxon>
        <taxon>Pleocyemata</taxon>
        <taxon>Brachyura</taxon>
        <taxon>Eubrachyura</taxon>
        <taxon>Portunoidea</taxon>
        <taxon>Portunidae</taxon>
        <taxon>Portuninae</taxon>
        <taxon>Portunus</taxon>
    </lineage>
</organism>
<dbReference type="Proteomes" id="UP000324222">
    <property type="component" value="Unassembled WGS sequence"/>
</dbReference>
<dbReference type="EMBL" id="VSRR010011824">
    <property type="protein sequence ID" value="MPC53707.1"/>
    <property type="molecule type" value="Genomic_DNA"/>
</dbReference>
<comment type="caution">
    <text evidence="1">The sequence shown here is derived from an EMBL/GenBank/DDBJ whole genome shotgun (WGS) entry which is preliminary data.</text>
</comment>
<protein>
    <submittedName>
        <fullName evidence="1">Uncharacterized protein</fullName>
    </submittedName>
</protein>
<evidence type="ECO:0000313" key="1">
    <source>
        <dbReference type="EMBL" id="MPC53707.1"/>
    </source>
</evidence>
<accession>A0A5B7G818</accession>
<gene>
    <name evidence="1" type="ORF">E2C01_047605</name>
</gene>